<protein>
    <recommendedName>
        <fullName evidence="3">Glycosyl transferase family 2</fullName>
    </recommendedName>
</protein>
<proteinExistence type="predicted"/>
<organism evidence="1 2">
    <name type="scientific">Roseibium album</name>
    <dbReference type="NCBI Taxonomy" id="311410"/>
    <lineage>
        <taxon>Bacteria</taxon>
        <taxon>Pseudomonadati</taxon>
        <taxon>Pseudomonadota</taxon>
        <taxon>Alphaproteobacteria</taxon>
        <taxon>Hyphomicrobiales</taxon>
        <taxon>Stappiaceae</taxon>
        <taxon>Roseibium</taxon>
    </lineage>
</organism>
<evidence type="ECO:0000313" key="2">
    <source>
        <dbReference type="Proteomes" id="UP000049983"/>
    </source>
</evidence>
<dbReference type="GeneID" id="97669473"/>
<reference evidence="2" key="1">
    <citation type="submission" date="2015-07" db="EMBL/GenBank/DDBJ databases">
        <authorList>
            <person name="Rodrigo-Torres Lidia"/>
            <person name="Arahal R.David."/>
        </authorList>
    </citation>
    <scope>NUCLEOTIDE SEQUENCE [LARGE SCALE GENOMIC DNA]</scope>
    <source>
        <strain evidence="2">CECT 5096</strain>
    </source>
</reference>
<evidence type="ECO:0000313" key="1">
    <source>
        <dbReference type="EMBL" id="CTQ69271.1"/>
    </source>
</evidence>
<keyword evidence="2" id="KW-1185">Reference proteome</keyword>
<dbReference type="EMBL" id="CXWC01000006">
    <property type="protein sequence ID" value="CTQ69271.1"/>
    <property type="molecule type" value="Genomic_DNA"/>
</dbReference>
<dbReference type="RefSeq" id="WP_055391494.1">
    <property type="nucleotide sequence ID" value="NZ_CXWA01000015.1"/>
</dbReference>
<dbReference type="AlphaFoldDB" id="A0A0M6ZK09"/>
<dbReference type="OrthoDB" id="848759at2"/>
<sequence length="247" mass="29007">MRQKISIDVTLVSGARPGLLKKTLDSFSEKLFRHFNIETLFVNIDPFEGGQAEVDECEAICRCFFPSIETRKPEWPNFTRAVKWLWQQPRAAWVFHLEDDWVLNRDVTYEEFTQSISRRVSQISLMTKEKNWGYRSPYHFEPNRLKLLGKDLGKGLNKKRPIFTTSPSFVKRDFVHRCAALMLDGLDPEKQLNALNPELNTFTAQYRNRFIGQRREYVAVDIGRKHRKDIGLTKRIVKGISVWAEER</sequence>
<evidence type="ECO:0008006" key="3">
    <source>
        <dbReference type="Google" id="ProtNLM"/>
    </source>
</evidence>
<name>A0A0M6ZK09_9HYPH</name>
<dbReference type="Proteomes" id="UP000049983">
    <property type="component" value="Unassembled WGS sequence"/>
</dbReference>
<gene>
    <name evidence="1" type="ORF">LA5096_02077</name>
</gene>
<accession>A0A0M6ZK09</accession>